<organism evidence="1 2">
    <name type="scientific">Candidatus Iainarchaeum sp</name>
    <dbReference type="NCBI Taxonomy" id="3101447"/>
    <lineage>
        <taxon>Archaea</taxon>
        <taxon>Candidatus Iainarchaeota</taxon>
        <taxon>Candidatus Iainarchaeia</taxon>
        <taxon>Candidatus Iainarchaeales</taxon>
        <taxon>Candidatus Iainarchaeaceae</taxon>
        <taxon>Candidatus Iainarchaeum</taxon>
    </lineage>
</organism>
<comment type="caution">
    <text evidence="1">The sequence shown here is derived from an EMBL/GenBank/DDBJ whole genome shotgun (WGS) entry which is preliminary data.</text>
</comment>
<dbReference type="AlphaFoldDB" id="A0A8T4LFM7"/>
<dbReference type="EMBL" id="JAGVWC010000010">
    <property type="protein sequence ID" value="MBS3061696.1"/>
    <property type="molecule type" value="Genomic_DNA"/>
</dbReference>
<dbReference type="PROSITE" id="PS51257">
    <property type="entry name" value="PROKAR_LIPOPROTEIN"/>
    <property type="match status" value="1"/>
</dbReference>
<accession>A0A8T4LFM7</accession>
<dbReference type="Proteomes" id="UP000675968">
    <property type="component" value="Unassembled WGS sequence"/>
</dbReference>
<evidence type="ECO:0000313" key="1">
    <source>
        <dbReference type="EMBL" id="MBS3061696.1"/>
    </source>
</evidence>
<gene>
    <name evidence="1" type="ORF">J4215_03885</name>
</gene>
<protein>
    <recommendedName>
        <fullName evidence="3">DUF4352 domain-containing protein</fullName>
    </recommendedName>
</protein>
<proteinExistence type="predicted"/>
<evidence type="ECO:0000313" key="2">
    <source>
        <dbReference type="Proteomes" id="UP000675968"/>
    </source>
</evidence>
<evidence type="ECO:0008006" key="3">
    <source>
        <dbReference type="Google" id="ProtNLM"/>
    </source>
</evidence>
<reference evidence="1" key="1">
    <citation type="submission" date="2021-03" db="EMBL/GenBank/DDBJ databases">
        <authorList>
            <person name="Jaffe A."/>
        </authorList>
    </citation>
    <scope>NUCLEOTIDE SEQUENCE</scope>
    <source>
        <strain evidence="1">RIFCSPLOWO2_01_FULL_AR10_48_17</strain>
    </source>
</reference>
<sequence>MDMQRFLALILFGTLLFGCVSNSSLSAPDQSPPTLRAILRNTLNVTDYSMLPEHAVNETVQINEIEIKPLRIETFFSEESQITTAVENKPETESSEMRLVLVVLKLTNHSNTVYSFDPASWVVTPNAFSFESNEAPENRFLESKGPIRPNETKKFVFFIRQPTAGPANIVFSLNPTASNPSPEPTIVKYGFWLPTEYTFLSVEKLFEESCKKNAENTRGCQVFKNTFGNECADGQIRRAC</sequence>
<reference evidence="1" key="2">
    <citation type="submission" date="2021-05" db="EMBL/GenBank/DDBJ databases">
        <title>Protein family content uncovers lineage relationships and bacterial pathway maintenance mechanisms in DPANN archaea.</title>
        <authorList>
            <person name="Castelle C.J."/>
            <person name="Meheust R."/>
            <person name="Jaffe A.L."/>
            <person name="Seitz K."/>
            <person name="Gong X."/>
            <person name="Baker B.J."/>
            <person name="Banfield J.F."/>
        </authorList>
    </citation>
    <scope>NUCLEOTIDE SEQUENCE</scope>
    <source>
        <strain evidence="1">RIFCSPLOWO2_01_FULL_AR10_48_17</strain>
    </source>
</reference>
<name>A0A8T4LFM7_9ARCH</name>